<feature type="chain" id="PRO_5004866319" description="Secreted frizzled-related protein 2 like" evidence="10">
    <location>
        <begin position="27"/>
        <end position="307"/>
    </location>
</feature>
<reference evidence="14" key="1">
    <citation type="submission" date="2011-12" db="EMBL/GenBank/DDBJ databases">
        <title>The Draft Genome of Lepisosteus oculatus.</title>
        <authorList>
            <consortium name="The Broad Institute Genome Assembly &amp; Analysis Group"/>
            <consortium name="Computational R&amp;D Group"/>
            <consortium name="and Sequencing Platform"/>
            <person name="Di Palma F."/>
            <person name="Alfoldi J."/>
            <person name="Johnson J."/>
            <person name="Berlin A."/>
            <person name="Gnerre S."/>
            <person name="Jaffe D."/>
            <person name="MacCallum I."/>
            <person name="Young S."/>
            <person name="Walker B.J."/>
            <person name="Lander E.S."/>
            <person name="Lindblad-Toh K."/>
        </authorList>
    </citation>
    <scope>NUCLEOTIDE SEQUENCE [LARGE SCALE GENOMIC DNA]</scope>
</reference>
<dbReference type="GO" id="GO:0005615">
    <property type="term" value="C:extracellular space"/>
    <property type="evidence" value="ECO:0000318"/>
    <property type="project" value="GO_Central"/>
</dbReference>
<proteinExistence type="inferred from homology"/>
<dbReference type="InterPro" id="IPR018933">
    <property type="entry name" value="Netrin_module_non-TIMP"/>
</dbReference>
<dbReference type="InterPro" id="IPR008993">
    <property type="entry name" value="TIMP-like_OB-fold"/>
</dbReference>
<dbReference type="Gene3D" id="2.40.50.120">
    <property type="match status" value="1"/>
</dbReference>
<dbReference type="AlphaFoldDB" id="W5MM76"/>
<dbReference type="InterPro" id="IPR036790">
    <property type="entry name" value="Frizzled_dom_sf"/>
</dbReference>
<evidence type="ECO:0000256" key="1">
    <source>
        <dbReference type="ARBA" id="ARBA00004613"/>
    </source>
</evidence>
<dbReference type="Pfam" id="PF01392">
    <property type="entry name" value="Fz"/>
    <property type="match status" value="1"/>
</dbReference>
<accession>W5MM76</accession>
<dbReference type="OMA" id="VSKLCHR"/>
<dbReference type="SMART" id="SM00063">
    <property type="entry name" value="FRI"/>
    <property type="match status" value="1"/>
</dbReference>
<evidence type="ECO:0000259" key="11">
    <source>
        <dbReference type="PROSITE" id="PS50038"/>
    </source>
</evidence>
<reference evidence="13" key="2">
    <citation type="submission" date="2025-08" db="UniProtKB">
        <authorList>
            <consortium name="Ensembl"/>
        </authorList>
    </citation>
    <scope>IDENTIFICATION</scope>
</reference>
<dbReference type="GeneTree" id="ENSGT00940000156432"/>
<dbReference type="InterPro" id="IPR015526">
    <property type="entry name" value="Frizzled/SFRP"/>
</dbReference>
<evidence type="ECO:0008006" key="15">
    <source>
        <dbReference type="Google" id="ProtNLM"/>
    </source>
</evidence>
<reference evidence="13" key="3">
    <citation type="submission" date="2025-09" db="UniProtKB">
        <authorList>
            <consortium name="Ensembl"/>
        </authorList>
    </citation>
    <scope>IDENTIFICATION</scope>
</reference>
<dbReference type="Gene3D" id="1.10.2000.10">
    <property type="entry name" value="Frizzled cysteine-rich domain"/>
    <property type="match status" value="1"/>
</dbReference>
<feature type="signal peptide" evidence="10">
    <location>
        <begin position="1"/>
        <end position="26"/>
    </location>
</feature>
<comment type="similarity">
    <text evidence="2">Belongs to the secreted frizzled-related protein (sFRP) family.</text>
</comment>
<keyword evidence="14" id="KW-1185">Reference proteome</keyword>
<evidence type="ECO:0000256" key="7">
    <source>
        <dbReference type="ARBA" id="ARBA00022782"/>
    </source>
</evidence>
<dbReference type="EMBL" id="AHAT01003023">
    <property type="status" value="NOT_ANNOTATED_CDS"/>
    <property type="molecule type" value="Genomic_DNA"/>
</dbReference>
<protein>
    <recommendedName>
        <fullName evidence="15">Secreted frizzled-related protein 2 like</fullName>
    </recommendedName>
</protein>
<dbReference type="PROSITE" id="PS50189">
    <property type="entry name" value="NTR"/>
    <property type="match status" value="1"/>
</dbReference>
<dbReference type="InterPro" id="IPR001134">
    <property type="entry name" value="Netrin_domain"/>
</dbReference>
<evidence type="ECO:0000256" key="4">
    <source>
        <dbReference type="ARBA" id="ARBA00022525"/>
    </source>
</evidence>
<dbReference type="GO" id="GO:0030154">
    <property type="term" value="P:cell differentiation"/>
    <property type="evidence" value="ECO:0007669"/>
    <property type="project" value="UniProtKB-KW"/>
</dbReference>
<feature type="disulfide bond" evidence="9">
    <location>
        <begin position="122"/>
        <end position="146"/>
    </location>
</feature>
<feature type="disulfide bond" evidence="9">
    <location>
        <begin position="91"/>
        <end position="129"/>
    </location>
</feature>
<dbReference type="Proteomes" id="UP000018468">
    <property type="component" value="Linkage group LG3"/>
</dbReference>
<comment type="caution">
    <text evidence="9">Lacks conserved residue(s) required for the propagation of feature annotation.</text>
</comment>
<evidence type="ECO:0000313" key="13">
    <source>
        <dbReference type="Ensembl" id="ENSLOCP00000009485.1"/>
    </source>
</evidence>
<dbReference type="FunFam" id="1.10.2000.10:FF:000001">
    <property type="entry name" value="secreted frizzled-related protein 2"/>
    <property type="match status" value="1"/>
</dbReference>
<dbReference type="Bgee" id="ENSLOCG00000007815">
    <property type="expression patterns" value="Expressed in pharyngeal gill and 10 other cell types or tissues"/>
</dbReference>
<dbReference type="eggNOG" id="KOG3577">
    <property type="taxonomic scope" value="Eukaryota"/>
</dbReference>
<dbReference type="PANTHER" id="PTHR11309:SF149">
    <property type="entry name" value="SECRETED FRIZZLED-RELATED PROTEIN 2-LIKE"/>
    <property type="match status" value="1"/>
</dbReference>
<evidence type="ECO:0000256" key="9">
    <source>
        <dbReference type="PROSITE-ProRule" id="PRU00090"/>
    </source>
</evidence>
<evidence type="ECO:0000256" key="8">
    <source>
        <dbReference type="ARBA" id="ARBA00023157"/>
    </source>
</evidence>
<feature type="domain" description="FZ" evidence="11">
    <location>
        <begin position="39"/>
        <end position="159"/>
    </location>
</feature>
<evidence type="ECO:0000259" key="12">
    <source>
        <dbReference type="PROSITE" id="PS50189"/>
    </source>
</evidence>
<dbReference type="Pfam" id="PF01759">
    <property type="entry name" value="NTR"/>
    <property type="match status" value="1"/>
</dbReference>
<evidence type="ECO:0000313" key="14">
    <source>
        <dbReference type="Proteomes" id="UP000018468"/>
    </source>
</evidence>
<dbReference type="GO" id="GO:0017147">
    <property type="term" value="F:Wnt-protein binding"/>
    <property type="evidence" value="ECO:0000318"/>
    <property type="project" value="GO_Central"/>
</dbReference>
<dbReference type="InterPro" id="IPR020067">
    <property type="entry name" value="Frizzled_dom"/>
</dbReference>
<feature type="domain" description="NTR" evidence="12">
    <location>
        <begin position="183"/>
        <end position="307"/>
    </location>
</feature>
<keyword evidence="4" id="KW-0964">Secreted</keyword>
<dbReference type="STRING" id="7918.ENSLOCP00000009485"/>
<feature type="disulfide bond" evidence="9">
    <location>
        <begin position="54"/>
        <end position="100"/>
    </location>
</feature>
<dbReference type="InParanoid" id="W5MM76"/>
<dbReference type="HOGENOM" id="CLU_054647_0_0_1"/>
<dbReference type="SUPFAM" id="SSF63501">
    <property type="entry name" value="Frizzled cysteine-rich domain"/>
    <property type="match status" value="1"/>
</dbReference>
<evidence type="ECO:0000256" key="6">
    <source>
        <dbReference type="ARBA" id="ARBA00022729"/>
    </source>
</evidence>
<dbReference type="GO" id="GO:0060070">
    <property type="term" value="P:canonical Wnt signaling pathway"/>
    <property type="evidence" value="ECO:0000318"/>
    <property type="project" value="GO_Central"/>
</dbReference>
<sequence length="307" mass="34011">STNVMMAVSIPFQVWILLTSWRVCAADPSLQFAPTGFSAKRQVCKPIPNTMGLCHDVGYREMRLPNLLGHETIKEAQQQAGSWVPLLSKQCHRDTKKFLCSLFAPVCLRELERPVRPCRSLCEGVRDGCLPVMSAFGFPWPEILNCSQFPTGAEVCIPPTASPSSDNGNPGPHSNDMDGTLICEACSLPEGGKEILENYCKSDFVVRLRVKETQLLGADRKIVPNGRSRVVLRQGDRAEEESMARSALWLPEGSRCACEELDGPSSGIILALGSRQRGRLVLSKLLLWQSSDKELRKFLRGLQKLRC</sequence>
<keyword evidence="6 10" id="KW-0732">Signal</keyword>
<dbReference type="PROSITE" id="PS50038">
    <property type="entry name" value="FZ"/>
    <property type="match status" value="1"/>
</dbReference>
<dbReference type="GO" id="GO:0035567">
    <property type="term" value="P:non-canonical Wnt signaling pathway"/>
    <property type="evidence" value="ECO:0000318"/>
    <property type="project" value="GO_Central"/>
</dbReference>
<organism evidence="13 14">
    <name type="scientific">Lepisosteus oculatus</name>
    <name type="common">Spotted gar</name>
    <dbReference type="NCBI Taxonomy" id="7918"/>
    <lineage>
        <taxon>Eukaryota</taxon>
        <taxon>Metazoa</taxon>
        <taxon>Chordata</taxon>
        <taxon>Craniata</taxon>
        <taxon>Vertebrata</taxon>
        <taxon>Euteleostomi</taxon>
        <taxon>Actinopterygii</taxon>
        <taxon>Neopterygii</taxon>
        <taxon>Holostei</taxon>
        <taxon>Semionotiformes</taxon>
        <taxon>Lepisosteidae</taxon>
        <taxon>Lepisosteus</taxon>
    </lineage>
</organism>
<keyword evidence="7" id="KW-0221">Differentiation</keyword>
<keyword evidence="3" id="KW-0217">Developmental protein</keyword>
<evidence type="ECO:0000256" key="5">
    <source>
        <dbReference type="ARBA" id="ARBA00022687"/>
    </source>
</evidence>
<keyword evidence="5" id="KW-0879">Wnt signaling pathway</keyword>
<dbReference type="PANTHER" id="PTHR11309">
    <property type="entry name" value="FRIZZLED"/>
    <property type="match status" value="1"/>
</dbReference>
<name>W5MM76_LEPOC</name>
<dbReference type="SUPFAM" id="SSF50242">
    <property type="entry name" value="TIMP-like"/>
    <property type="match status" value="1"/>
</dbReference>
<evidence type="ECO:0000256" key="10">
    <source>
        <dbReference type="SAM" id="SignalP"/>
    </source>
</evidence>
<comment type="subcellular location">
    <subcellularLocation>
        <location evidence="1">Secreted</location>
    </subcellularLocation>
</comment>
<dbReference type="Ensembl" id="ENSLOCT00000009496.1">
    <property type="protein sequence ID" value="ENSLOCP00000009485.1"/>
    <property type="gene ID" value="ENSLOCG00000007815.1"/>
</dbReference>
<evidence type="ECO:0000256" key="3">
    <source>
        <dbReference type="ARBA" id="ARBA00022473"/>
    </source>
</evidence>
<evidence type="ECO:0000256" key="2">
    <source>
        <dbReference type="ARBA" id="ARBA00010054"/>
    </source>
</evidence>
<keyword evidence="8 9" id="KW-1015">Disulfide bond</keyword>